<name>A0A1V6LUW0_9FLAO</name>
<protein>
    <submittedName>
        <fullName evidence="1">Uncharacterized protein</fullName>
    </submittedName>
</protein>
<proteinExistence type="predicted"/>
<accession>A0A1V6LUW0</accession>
<evidence type="ECO:0000313" key="2">
    <source>
        <dbReference type="Proteomes" id="UP000191680"/>
    </source>
</evidence>
<keyword evidence="2" id="KW-1185">Reference proteome</keyword>
<gene>
    <name evidence="1" type="ORF">BUL40_04935</name>
</gene>
<dbReference type="Proteomes" id="UP000191680">
    <property type="component" value="Unassembled WGS sequence"/>
</dbReference>
<dbReference type="EMBL" id="MTBC01000002">
    <property type="protein sequence ID" value="OQD43953.1"/>
    <property type="molecule type" value="Genomic_DNA"/>
</dbReference>
<reference evidence="1 2" key="1">
    <citation type="submission" date="2016-12" db="EMBL/GenBank/DDBJ databases">
        <authorList>
            <person name="Song W.-J."/>
            <person name="Kurnit D.M."/>
        </authorList>
    </citation>
    <scope>NUCLEOTIDE SEQUENCE [LARGE SCALE GENOMIC DNA]</scope>
    <source>
        <strain evidence="1 2">HSG9</strain>
    </source>
</reference>
<dbReference type="AlphaFoldDB" id="A0A1V6LUW0"/>
<sequence length="261" mass="27464">MDSTDDFDGTWTALTGVPTDLLDGDADTQYTAGAGLTLTGTEFAVDATTLPNFGTTDLTQTATEDRNYNINGNDLFFRNGQIGIGALAGAPQSMLDVNGQIQARDGFAANTGSVTNPHYGFATNGDTNTGMYRISEDNLGFTTGGIEALRIDDNQNVGVGSTNPTSKLDIAGSVAKPITVENTSITLDETNYTVILDGTTAIILPMAGTCEGRVYRIIARGNSYTLNINILDSDGGGIDETSGTTRNLVLQSDGTNWYQIN</sequence>
<evidence type="ECO:0000313" key="1">
    <source>
        <dbReference type="EMBL" id="OQD43953.1"/>
    </source>
</evidence>
<comment type="caution">
    <text evidence="1">The sequence shown here is derived from an EMBL/GenBank/DDBJ whole genome shotgun (WGS) entry which is preliminary data.</text>
</comment>
<organism evidence="1 2">
    <name type="scientific">Croceivirga radicis</name>
    <dbReference type="NCBI Taxonomy" id="1929488"/>
    <lineage>
        <taxon>Bacteria</taxon>
        <taxon>Pseudomonadati</taxon>
        <taxon>Bacteroidota</taxon>
        <taxon>Flavobacteriia</taxon>
        <taxon>Flavobacteriales</taxon>
        <taxon>Flavobacteriaceae</taxon>
        <taxon>Croceivirga</taxon>
    </lineage>
</organism>